<evidence type="ECO:0000313" key="9">
    <source>
        <dbReference type="Proteomes" id="UP000214588"/>
    </source>
</evidence>
<dbReference type="GO" id="GO:0005524">
    <property type="term" value="F:ATP binding"/>
    <property type="evidence" value="ECO:0007669"/>
    <property type="project" value="UniProtKB-KW"/>
</dbReference>
<dbReference type="PANTHER" id="PTHR43085">
    <property type="entry name" value="HEXOKINASE FAMILY MEMBER"/>
    <property type="match status" value="1"/>
</dbReference>
<evidence type="ECO:0000256" key="1">
    <source>
        <dbReference type="ARBA" id="ARBA00010688"/>
    </source>
</evidence>
<evidence type="ECO:0000256" key="3">
    <source>
        <dbReference type="ARBA" id="ARBA00022741"/>
    </source>
</evidence>
<keyword evidence="5" id="KW-0067">ATP-binding</keyword>
<evidence type="ECO:0000259" key="7">
    <source>
        <dbReference type="Pfam" id="PF00294"/>
    </source>
</evidence>
<dbReference type="SUPFAM" id="SSF53613">
    <property type="entry name" value="Ribokinase-like"/>
    <property type="match status" value="1"/>
</dbReference>
<protein>
    <recommendedName>
        <fullName evidence="7">Carbohydrate kinase PfkB domain-containing protein</fullName>
    </recommendedName>
</protein>
<comment type="caution">
    <text evidence="8">The sequence shown here is derived from an EMBL/GenBank/DDBJ whole genome shotgun (WGS) entry which is preliminary data.</text>
</comment>
<organism evidence="8 9">
    <name type="scientific">Natranaerobius trueperi</name>
    <dbReference type="NCBI Taxonomy" id="759412"/>
    <lineage>
        <taxon>Bacteria</taxon>
        <taxon>Bacillati</taxon>
        <taxon>Bacillota</taxon>
        <taxon>Clostridia</taxon>
        <taxon>Natranaerobiales</taxon>
        <taxon>Natranaerobiaceae</taxon>
        <taxon>Natranaerobius</taxon>
    </lineage>
</organism>
<keyword evidence="4" id="KW-0418">Kinase</keyword>
<feature type="domain" description="Carbohydrate kinase PfkB" evidence="7">
    <location>
        <begin position="48"/>
        <end position="121"/>
    </location>
</feature>
<keyword evidence="6" id="KW-1133">Transmembrane helix</keyword>
<dbReference type="PANTHER" id="PTHR43085:SF1">
    <property type="entry name" value="PSEUDOURIDINE KINASE-RELATED"/>
    <property type="match status" value="1"/>
</dbReference>
<dbReference type="Pfam" id="PF00294">
    <property type="entry name" value="PfkB"/>
    <property type="match status" value="1"/>
</dbReference>
<dbReference type="PROSITE" id="PS00583">
    <property type="entry name" value="PFKB_KINASES_1"/>
    <property type="match status" value="1"/>
</dbReference>
<dbReference type="EMBL" id="NIQC01000002">
    <property type="protein sequence ID" value="OWZ84759.1"/>
    <property type="molecule type" value="Genomic_DNA"/>
</dbReference>
<sequence length="129" mass="13988">MIVKSNHEGKTNIGFALAVVGAFIVTRILGPGDVVEDKAVVVEVKSLMLKVVTLGETLVDFISQNRDNKTLEKQPGGAPANVAVALSKLGVIASFIGKVGEDIIGHFLKETLDYYKIDTMDYILQMRLK</sequence>
<proteinExistence type="inferred from homology"/>
<accession>A0A226C2T5</accession>
<keyword evidence="6" id="KW-0812">Transmembrane</keyword>
<feature type="transmembrane region" description="Helical" evidence="6">
    <location>
        <begin position="12"/>
        <end position="30"/>
    </location>
</feature>
<evidence type="ECO:0000256" key="4">
    <source>
        <dbReference type="ARBA" id="ARBA00022777"/>
    </source>
</evidence>
<dbReference type="InterPro" id="IPR002173">
    <property type="entry name" value="Carboh/pur_kinase_PfkB_CS"/>
</dbReference>
<keyword evidence="3" id="KW-0547">Nucleotide-binding</keyword>
<evidence type="ECO:0000256" key="6">
    <source>
        <dbReference type="SAM" id="Phobius"/>
    </source>
</evidence>
<keyword evidence="6" id="KW-0472">Membrane</keyword>
<dbReference type="OrthoDB" id="9813569at2"/>
<dbReference type="InterPro" id="IPR029056">
    <property type="entry name" value="Ribokinase-like"/>
</dbReference>
<dbReference type="Gene3D" id="3.40.1190.30">
    <property type="match status" value="1"/>
</dbReference>
<comment type="similarity">
    <text evidence="1">Belongs to the carbohydrate kinase PfkB family.</text>
</comment>
<dbReference type="InterPro" id="IPR050306">
    <property type="entry name" value="PfkB_Carbo_kinase"/>
</dbReference>
<dbReference type="RefSeq" id="WP_089022563.1">
    <property type="nucleotide sequence ID" value="NZ_NIQC01000002.1"/>
</dbReference>
<evidence type="ECO:0000313" key="8">
    <source>
        <dbReference type="EMBL" id="OWZ84759.1"/>
    </source>
</evidence>
<keyword evidence="9" id="KW-1185">Reference proteome</keyword>
<dbReference type="InterPro" id="IPR011611">
    <property type="entry name" value="PfkB_dom"/>
</dbReference>
<name>A0A226C2T5_9FIRM</name>
<evidence type="ECO:0000256" key="2">
    <source>
        <dbReference type="ARBA" id="ARBA00022679"/>
    </source>
</evidence>
<dbReference type="AlphaFoldDB" id="A0A226C2T5"/>
<keyword evidence="2" id="KW-0808">Transferase</keyword>
<reference evidence="8 9" key="1">
    <citation type="submission" date="2017-06" db="EMBL/GenBank/DDBJ databases">
        <title>Draft Genome Sequence of Natranaerobius trueperi halophilic, alkalithermophilic bacteria from soda lakes.</title>
        <authorList>
            <person name="Zhao B."/>
        </authorList>
    </citation>
    <scope>NUCLEOTIDE SEQUENCE [LARGE SCALE GENOMIC DNA]</scope>
    <source>
        <strain evidence="8 9">DSM 18760</strain>
    </source>
</reference>
<gene>
    <name evidence="8" type="ORF">CDO51_01695</name>
</gene>
<dbReference type="GO" id="GO:0016301">
    <property type="term" value="F:kinase activity"/>
    <property type="evidence" value="ECO:0007669"/>
    <property type="project" value="UniProtKB-KW"/>
</dbReference>
<dbReference type="Proteomes" id="UP000214588">
    <property type="component" value="Unassembled WGS sequence"/>
</dbReference>
<evidence type="ECO:0000256" key="5">
    <source>
        <dbReference type="ARBA" id="ARBA00022840"/>
    </source>
</evidence>